<sequence>MSFSMSTRSSPFRRPASPGSPTAYRASNTPPSTSRVQASPLSSPSKLKQSYTASEEEEEESMISTPTKSNTDHPLPPMMRAQYDPSASPSLSSARKLPQPPTRSQQQPASASYSQPQPQPRTLPAAPVSSGMGDDLSRLPPALLHSLRESFSVLDSNSTGTITPSCVAETLQSLGLSTNEMSQLFPPGYPQQISLPQYLNSLATALVNISPQQELLNAFSAFDDDDSGQVDVAELRRALLATPPEPGERALTERDIDEALNGFTGRRILGKHGVGLSGLRNVGPQAVGANRKNGDVFRYHEFVSNLSGGPEPGQGQVRVAAR</sequence>
<comment type="caution">
    <text evidence="1">The sequence shown here is derived from an EMBL/GenBank/DDBJ whole genome shotgun (WGS) entry which is preliminary data.</text>
</comment>
<dbReference type="EMBL" id="JAPDRQ010000071">
    <property type="protein sequence ID" value="KAJ9656910.1"/>
    <property type="molecule type" value="Genomic_DNA"/>
</dbReference>
<protein>
    <submittedName>
        <fullName evidence="1">Uncharacterized protein</fullName>
    </submittedName>
</protein>
<proteinExistence type="predicted"/>
<dbReference type="Proteomes" id="UP001172386">
    <property type="component" value="Unassembled WGS sequence"/>
</dbReference>
<reference evidence="1" key="1">
    <citation type="submission" date="2022-10" db="EMBL/GenBank/DDBJ databases">
        <title>Culturing micro-colonial fungi from biological soil crusts in the Mojave desert and describing Neophaeococcomyces mojavensis, and introducing the new genera and species Taxawa tesnikishii.</title>
        <authorList>
            <person name="Kurbessoian T."/>
            <person name="Stajich J.E."/>
        </authorList>
    </citation>
    <scope>NUCLEOTIDE SEQUENCE</scope>
    <source>
        <strain evidence="1">JES_112</strain>
    </source>
</reference>
<organism evidence="1 2">
    <name type="scientific">Neophaeococcomyces mojaviensis</name>
    <dbReference type="NCBI Taxonomy" id="3383035"/>
    <lineage>
        <taxon>Eukaryota</taxon>
        <taxon>Fungi</taxon>
        <taxon>Dikarya</taxon>
        <taxon>Ascomycota</taxon>
        <taxon>Pezizomycotina</taxon>
        <taxon>Eurotiomycetes</taxon>
        <taxon>Chaetothyriomycetidae</taxon>
        <taxon>Chaetothyriales</taxon>
        <taxon>Chaetothyriales incertae sedis</taxon>
        <taxon>Neophaeococcomyces</taxon>
    </lineage>
</organism>
<keyword evidence="2" id="KW-1185">Reference proteome</keyword>
<evidence type="ECO:0000313" key="2">
    <source>
        <dbReference type="Proteomes" id="UP001172386"/>
    </source>
</evidence>
<gene>
    <name evidence="1" type="ORF">H2198_004663</name>
</gene>
<accession>A0ACC3A7Y7</accession>
<name>A0ACC3A7Y7_9EURO</name>
<evidence type="ECO:0000313" key="1">
    <source>
        <dbReference type="EMBL" id="KAJ9656910.1"/>
    </source>
</evidence>